<name>A0A815IBM9_9BILA</name>
<sequence length="528" mass="61632">MAKSNAERQKLYRTNLLKNKSKFEEMKRKDRIRDNSRRQSLKGALLNQLRARQKQASKKYRKALKRAVHSLPKDTNKRMMVVQHLAQNLNIISKTTRQHTRQQRSLSIELKKLAIQFYQRDDITYQLPGKRDYVTVTDDNGESMTLQKRILLYNIRETYQLFVDEYSNKNVDLSSTSFNELRPVNILINSYMPHHSCLCIYHENLNLLIKLLSKHISCDSLNSLKEFTSMLVCDEQEEKCMFSCCHLCSHNFDNNIMKNVINPTKRIQWFQWVLQDGKTKKIQFDDTINQCLLTLKGKIEPFLNHVFIKRQQAAFFEKMKIIPNDEIIYAVSLFTTYVWYAGSGESFVYISNNLTHDKYCVNASIDNLLERLTQRFQHLQQIHIFSDGSSQQFKQKFLFRNVCRLSQQHKVDLSWDHFATSHGKGVVDAVGGTLKRLVHRAIMSDERCTSAADFVKIAQSKTNTINVMELTQDCIDKSKGQLEQLFKATKSVPETKKIHSIKALQNNSIEYGYYSNTSIKKVSIFCLK</sequence>
<evidence type="ECO:0000313" key="1">
    <source>
        <dbReference type="EMBL" id="CAF1363726.1"/>
    </source>
</evidence>
<proteinExistence type="predicted"/>
<dbReference type="Proteomes" id="UP000681967">
    <property type="component" value="Unassembled WGS sequence"/>
</dbReference>
<dbReference type="AlphaFoldDB" id="A0A815IBM9"/>
<dbReference type="PANTHER" id="PTHR46601:SF2">
    <property type="entry name" value="UBIQUITIN-LIKE PROTEASE FAMILY PROFILE DOMAIN-CONTAINING PROTEIN"/>
    <property type="match status" value="1"/>
</dbReference>
<dbReference type="PANTHER" id="PTHR46601">
    <property type="entry name" value="ULP_PROTEASE DOMAIN-CONTAINING PROTEIN"/>
    <property type="match status" value="1"/>
</dbReference>
<protein>
    <submittedName>
        <fullName evidence="1">Uncharacterized protein</fullName>
    </submittedName>
</protein>
<evidence type="ECO:0000313" key="2">
    <source>
        <dbReference type="EMBL" id="CAF4258804.1"/>
    </source>
</evidence>
<dbReference type="Proteomes" id="UP000663855">
    <property type="component" value="Unassembled WGS sequence"/>
</dbReference>
<gene>
    <name evidence="2" type="ORF">BYL167_LOCUS25841</name>
    <name evidence="1" type="ORF">CJN711_LOCUS20069</name>
</gene>
<dbReference type="EMBL" id="CAJNOV010009433">
    <property type="protein sequence ID" value="CAF1363726.1"/>
    <property type="molecule type" value="Genomic_DNA"/>
</dbReference>
<reference evidence="1" key="1">
    <citation type="submission" date="2021-02" db="EMBL/GenBank/DDBJ databases">
        <authorList>
            <person name="Nowell W R."/>
        </authorList>
    </citation>
    <scope>NUCLEOTIDE SEQUENCE</scope>
</reference>
<organism evidence="1 3">
    <name type="scientific">Rotaria magnacalcarata</name>
    <dbReference type="NCBI Taxonomy" id="392030"/>
    <lineage>
        <taxon>Eukaryota</taxon>
        <taxon>Metazoa</taxon>
        <taxon>Spiralia</taxon>
        <taxon>Gnathifera</taxon>
        <taxon>Rotifera</taxon>
        <taxon>Eurotatoria</taxon>
        <taxon>Bdelloidea</taxon>
        <taxon>Philodinida</taxon>
        <taxon>Philodinidae</taxon>
        <taxon>Rotaria</taxon>
    </lineage>
</organism>
<evidence type="ECO:0000313" key="3">
    <source>
        <dbReference type="Proteomes" id="UP000663855"/>
    </source>
</evidence>
<dbReference type="EMBL" id="CAJOBH010027523">
    <property type="protein sequence ID" value="CAF4258804.1"/>
    <property type="molecule type" value="Genomic_DNA"/>
</dbReference>
<comment type="caution">
    <text evidence="1">The sequence shown here is derived from an EMBL/GenBank/DDBJ whole genome shotgun (WGS) entry which is preliminary data.</text>
</comment>
<accession>A0A815IBM9</accession>